<accession>A0A0R2IRR8</accession>
<dbReference type="Pfam" id="PF02894">
    <property type="entry name" value="GFO_IDH_MocA_C"/>
    <property type="match status" value="1"/>
</dbReference>
<protein>
    <submittedName>
        <fullName evidence="4">Dehydrogenase</fullName>
    </submittedName>
</protein>
<comment type="similarity">
    <text evidence="1">Belongs to the Gfo/Idh/MocA family.</text>
</comment>
<dbReference type="GO" id="GO:0000166">
    <property type="term" value="F:nucleotide binding"/>
    <property type="evidence" value="ECO:0007669"/>
    <property type="project" value="InterPro"/>
</dbReference>
<evidence type="ECO:0000256" key="1">
    <source>
        <dbReference type="ARBA" id="ARBA00010928"/>
    </source>
</evidence>
<dbReference type="Gene3D" id="3.40.50.720">
    <property type="entry name" value="NAD(P)-binding Rossmann-like Domain"/>
    <property type="match status" value="1"/>
</dbReference>
<dbReference type="AlphaFoldDB" id="A0A0R2IRR8"/>
<dbReference type="Pfam" id="PF01408">
    <property type="entry name" value="GFO_IDH_MocA"/>
    <property type="match status" value="1"/>
</dbReference>
<gene>
    <name evidence="4" type="ORF">IV80_GL000593</name>
</gene>
<dbReference type="Proteomes" id="UP000051568">
    <property type="component" value="Unassembled WGS sequence"/>
</dbReference>
<dbReference type="NCBIfam" id="NF007574">
    <property type="entry name" value="PRK10206.1"/>
    <property type="match status" value="1"/>
</dbReference>
<dbReference type="EMBL" id="JQBR01000014">
    <property type="protein sequence ID" value="KRN64972.1"/>
    <property type="molecule type" value="Genomic_DNA"/>
</dbReference>
<dbReference type="SUPFAM" id="SSF55347">
    <property type="entry name" value="Glyceraldehyde-3-phosphate dehydrogenase-like, C-terminal domain"/>
    <property type="match status" value="1"/>
</dbReference>
<comment type="caution">
    <text evidence="4">The sequence shown here is derived from an EMBL/GenBank/DDBJ whole genome shotgun (WGS) entry which is preliminary data.</text>
</comment>
<dbReference type="STRING" id="319652.IV80_GL000593"/>
<sequence length="370" mass="42524">MSISVENDFSLAYDKVTNKKEIDDMSLKMAIIGFGKSTNRYHLPYLKQRKNIEVKYIYNHRRHEDRETQYAGLGIRFTTDLNEVLNDDEVQLVTICTPADTHFDYAKQVLEHGKNVLVEKPFCKTVMETKQLLTLANQRHLIAMPYQNRRFDSDYLTLKEVLDRGYVGEPLEIESHMDKYRPDKAIHTGDKINGTFYGLGIHMLDQMVAIFGRPQAAAYDIRTIQNEESTLDDYYQVDLHYGKLKVTVKTNPLVAAPYPRFIVHGTNGSYLKYDIDQQENDLKLGIMPGDTHFGQDTPDKYGRVKYHNQNGDWIEKQIPSLQGDYGRIYDSLCDSILNGKEKLVSDAQTLLDISILESGIQQPTPSVVHF</sequence>
<dbReference type="InterPro" id="IPR004104">
    <property type="entry name" value="Gfo/Idh/MocA-like_OxRdtase_C"/>
</dbReference>
<evidence type="ECO:0000313" key="5">
    <source>
        <dbReference type="Proteomes" id="UP000051568"/>
    </source>
</evidence>
<keyword evidence="5" id="KW-1185">Reference proteome</keyword>
<dbReference type="InterPro" id="IPR000683">
    <property type="entry name" value="Gfo/Idh/MocA-like_OxRdtase_N"/>
</dbReference>
<dbReference type="SUPFAM" id="SSF51735">
    <property type="entry name" value="NAD(P)-binding Rossmann-fold domains"/>
    <property type="match status" value="1"/>
</dbReference>
<evidence type="ECO:0000259" key="3">
    <source>
        <dbReference type="Pfam" id="PF02894"/>
    </source>
</evidence>
<dbReference type="InterPro" id="IPR051317">
    <property type="entry name" value="Gfo/Idh/MocA_oxidoreduct"/>
</dbReference>
<dbReference type="PANTHER" id="PTHR43708:SF7">
    <property type="entry name" value="OXIDOREDUCTASE"/>
    <property type="match status" value="1"/>
</dbReference>
<organism evidence="4 5">
    <name type="scientific">Pediococcus cellicola</name>
    <dbReference type="NCBI Taxonomy" id="319652"/>
    <lineage>
        <taxon>Bacteria</taxon>
        <taxon>Bacillati</taxon>
        <taxon>Bacillota</taxon>
        <taxon>Bacilli</taxon>
        <taxon>Lactobacillales</taxon>
        <taxon>Lactobacillaceae</taxon>
        <taxon>Pediococcus</taxon>
    </lineage>
</organism>
<feature type="domain" description="Gfo/Idh/MocA-like oxidoreductase N-terminal" evidence="2">
    <location>
        <begin position="28"/>
        <end position="144"/>
    </location>
</feature>
<name>A0A0R2IRR8_9LACO</name>
<proteinExistence type="inferred from homology"/>
<dbReference type="InterPro" id="IPR036291">
    <property type="entry name" value="NAD(P)-bd_dom_sf"/>
</dbReference>
<reference evidence="4 5" key="1">
    <citation type="journal article" date="2015" name="Genome Announc.">
        <title>Expanding the biotechnology potential of lactobacilli through comparative genomics of 213 strains and associated genera.</title>
        <authorList>
            <person name="Sun Z."/>
            <person name="Harris H.M."/>
            <person name="McCann A."/>
            <person name="Guo C."/>
            <person name="Argimon S."/>
            <person name="Zhang W."/>
            <person name="Yang X."/>
            <person name="Jeffery I.B."/>
            <person name="Cooney J.C."/>
            <person name="Kagawa T.F."/>
            <person name="Liu W."/>
            <person name="Song Y."/>
            <person name="Salvetti E."/>
            <person name="Wrobel A."/>
            <person name="Rasinkangas P."/>
            <person name="Parkhill J."/>
            <person name="Rea M.C."/>
            <person name="O'Sullivan O."/>
            <person name="Ritari J."/>
            <person name="Douillard F.P."/>
            <person name="Paul Ross R."/>
            <person name="Yang R."/>
            <person name="Briner A.E."/>
            <person name="Felis G.E."/>
            <person name="de Vos W.M."/>
            <person name="Barrangou R."/>
            <person name="Klaenhammer T.R."/>
            <person name="Caufield P.W."/>
            <person name="Cui Y."/>
            <person name="Zhang H."/>
            <person name="O'Toole P.W."/>
        </authorList>
    </citation>
    <scope>NUCLEOTIDE SEQUENCE [LARGE SCALE GENOMIC DNA]</scope>
    <source>
        <strain evidence="4 5">DSM 17757</strain>
    </source>
</reference>
<dbReference type="PANTHER" id="PTHR43708">
    <property type="entry name" value="CONSERVED EXPRESSED OXIDOREDUCTASE (EUROFUNG)"/>
    <property type="match status" value="1"/>
</dbReference>
<feature type="domain" description="Gfo/Idh/MocA-like oxidoreductase C-terminal" evidence="3">
    <location>
        <begin position="159"/>
        <end position="361"/>
    </location>
</feature>
<evidence type="ECO:0000259" key="2">
    <source>
        <dbReference type="Pfam" id="PF01408"/>
    </source>
</evidence>
<dbReference type="Gene3D" id="3.30.360.10">
    <property type="entry name" value="Dihydrodipicolinate Reductase, domain 2"/>
    <property type="match status" value="1"/>
</dbReference>
<evidence type="ECO:0000313" key="4">
    <source>
        <dbReference type="EMBL" id="KRN64972.1"/>
    </source>
</evidence>
<dbReference type="PATRIC" id="fig|319652.3.peg.600"/>